<dbReference type="AlphaFoldDB" id="A0A1X2CNI3"/>
<dbReference type="RefSeq" id="WP_204800750.1">
    <property type="nucleotide sequence ID" value="NZ_CAJMWI010000001.1"/>
</dbReference>
<feature type="transmembrane region" description="Helical" evidence="1">
    <location>
        <begin position="7"/>
        <end position="31"/>
    </location>
</feature>
<evidence type="ECO:0000313" key="2">
    <source>
        <dbReference type="EMBL" id="ORW77381.1"/>
    </source>
</evidence>
<dbReference type="PROSITE" id="PS51257">
    <property type="entry name" value="PROKAR_LIPOPROTEIN"/>
    <property type="match status" value="1"/>
</dbReference>
<keyword evidence="3" id="KW-1185">Reference proteome</keyword>
<dbReference type="STRING" id="486698.AWC22_20900"/>
<dbReference type="EMBL" id="LQPQ01000092">
    <property type="protein sequence ID" value="ORW77381.1"/>
    <property type="molecule type" value="Genomic_DNA"/>
</dbReference>
<protein>
    <submittedName>
        <fullName evidence="2">Uncharacterized protein</fullName>
    </submittedName>
</protein>
<dbReference type="GeneID" id="93494783"/>
<proteinExistence type="predicted"/>
<feature type="transmembrane region" description="Helical" evidence="1">
    <location>
        <begin position="51"/>
        <end position="75"/>
    </location>
</feature>
<name>A0A1X2CNI3_9MYCO</name>
<evidence type="ECO:0000256" key="1">
    <source>
        <dbReference type="SAM" id="Phobius"/>
    </source>
</evidence>
<dbReference type="Proteomes" id="UP000193087">
    <property type="component" value="Unassembled WGS sequence"/>
</dbReference>
<comment type="caution">
    <text evidence="2">The sequence shown here is derived from an EMBL/GenBank/DDBJ whole genome shotgun (WGS) entry which is preliminary data.</text>
</comment>
<keyword evidence="1" id="KW-0472">Membrane</keyword>
<evidence type="ECO:0000313" key="3">
    <source>
        <dbReference type="Proteomes" id="UP000193087"/>
    </source>
</evidence>
<keyword evidence="1" id="KW-1133">Transmembrane helix</keyword>
<reference evidence="2 3" key="1">
    <citation type="submission" date="2016-01" db="EMBL/GenBank/DDBJ databases">
        <title>The new phylogeny of the genus Mycobacterium.</title>
        <authorList>
            <person name="Tarcisio F."/>
            <person name="Conor M."/>
            <person name="Antonella G."/>
            <person name="Elisabetta G."/>
            <person name="Giulia F.S."/>
            <person name="Sara T."/>
            <person name="Anna F."/>
            <person name="Clotilde B."/>
            <person name="Roberto B."/>
            <person name="Veronica D.S."/>
            <person name="Fabio R."/>
            <person name="Monica P."/>
            <person name="Olivier J."/>
            <person name="Enrico T."/>
            <person name="Nicola S."/>
        </authorList>
    </citation>
    <scope>NUCLEOTIDE SEQUENCE [LARGE SCALE GENOMIC DNA]</scope>
    <source>
        <strain evidence="2 3">DSM 45176</strain>
    </source>
</reference>
<accession>A0A1X2CNI3</accession>
<sequence>MGNHRSPVMILSGLAGGLVFACIGAVFFWPAAPLLPFVLGIAAMPFPKAKAFALGAWAAACGVLAFLITLVVLLLI</sequence>
<keyword evidence="1" id="KW-0812">Transmembrane</keyword>
<organism evidence="2 3">
    <name type="scientific">Mycobacterium riyadhense</name>
    <dbReference type="NCBI Taxonomy" id="486698"/>
    <lineage>
        <taxon>Bacteria</taxon>
        <taxon>Bacillati</taxon>
        <taxon>Actinomycetota</taxon>
        <taxon>Actinomycetes</taxon>
        <taxon>Mycobacteriales</taxon>
        <taxon>Mycobacteriaceae</taxon>
        <taxon>Mycobacterium</taxon>
    </lineage>
</organism>
<gene>
    <name evidence="2" type="ORF">AWC22_20900</name>
</gene>